<feature type="transmembrane region" description="Helical" evidence="7">
    <location>
        <begin position="270"/>
        <end position="294"/>
    </location>
</feature>
<feature type="compositionally biased region" description="Low complexity" evidence="6">
    <location>
        <begin position="312"/>
        <end position="321"/>
    </location>
</feature>
<evidence type="ECO:0000256" key="6">
    <source>
        <dbReference type="SAM" id="MobiDB-lite"/>
    </source>
</evidence>
<keyword evidence="4 7" id="KW-0472">Membrane</keyword>
<feature type="transmembrane region" description="Helical" evidence="7">
    <location>
        <begin position="36"/>
        <end position="57"/>
    </location>
</feature>
<feature type="transmembrane region" description="Helical" evidence="7">
    <location>
        <begin position="238"/>
        <end position="258"/>
    </location>
</feature>
<evidence type="ECO:0000256" key="2">
    <source>
        <dbReference type="ARBA" id="ARBA00022692"/>
    </source>
</evidence>
<feature type="transmembrane region" description="Helical" evidence="7">
    <location>
        <begin position="121"/>
        <end position="143"/>
    </location>
</feature>
<evidence type="ECO:0000256" key="4">
    <source>
        <dbReference type="ARBA" id="ARBA00023136"/>
    </source>
</evidence>
<dbReference type="InterPro" id="IPR052337">
    <property type="entry name" value="SAT4-like"/>
</dbReference>
<dbReference type="PANTHER" id="PTHR33048">
    <property type="entry name" value="PTH11-LIKE INTEGRAL MEMBRANE PROTEIN (AFU_ORTHOLOGUE AFUA_5G11245)"/>
    <property type="match status" value="1"/>
</dbReference>
<dbReference type="PANTHER" id="PTHR33048:SF158">
    <property type="entry name" value="MEMBRANE PROTEIN PTH11-LIKE, PUTATIVE-RELATED"/>
    <property type="match status" value="1"/>
</dbReference>
<accession>A0A6A6UWA7</accession>
<feature type="domain" description="Rhodopsin" evidence="8">
    <location>
        <begin position="79"/>
        <end position="302"/>
    </location>
</feature>
<comment type="subcellular location">
    <subcellularLocation>
        <location evidence="1">Membrane</location>
        <topology evidence="1">Multi-pass membrane protein</topology>
    </subcellularLocation>
</comment>
<dbReference type="EMBL" id="MU006630">
    <property type="protein sequence ID" value="KAF2741690.1"/>
    <property type="molecule type" value="Genomic_DNA"/>
</dbReference>
<evidence type="ECO:0000256" key="1">
    <source>
        <dbReference type="ARBA" id="ARBA00004141"/>
    </source>
</evidence>
<keyword evidence="3 7" id="KW-1133">Transmembrane helix</keyword>
<organism evidence="9 10">
    <name type="scientific">Sporormia fimetaria CBS 119925</name>
    <dbReference type="NCBI Taxonomy" id="1340428"/>
    <lineage>
        <taxon>Eukaryota</taxon>
        <taxon>Fungi</taxon>
        <taxon>Dikarya</taxon>
        <taxon>Ascomycota</taxon>
        <taxon>Pezizomycotina</taxon>
        <taxon>Dothideomycetes</taxon>
        <taxon>Pleosporomycetidae</taxon>
        <taxon>Pleosporales</taxon>
        <taxon>Sporormiaceae</taxon>
        <taxon>Sporormia</taxon>
    </lineage>
</organism>
<evidence type="ECO:0000313" key="9">
    <source>
        <dbReference type="EMBL" id="KAF2741690.1"/>
    </source>
</evidence>
<dbReference type="InterPro" id="IPR049326">
    <property type="entry name" value="Rhodopsin_dom_fungi"/>
</dbReference>
<dbReference type="OrthoDB" id="444631at2759"/>
<feature type="region of interest" description="Disordered" evidence="6">
    <location>
        <begin position="312"/>
        <end position="335"/>
    </location>
</feature>
<protein>
    <recommendedName>
        <fullName evidence="8">Rhodopsin domain-containing protein</fullName>
    </recommendedName>
</protein>
<evidence type="ECO:0000256" key="3">
    <source>
        <dbReference type="ARBA" id="ARBA00022989"/>
    </source>
</evidence>
<feature type="region of interest" description="Disordered" evidence="6">
    <location>
        <begin position="356"/>
        <end position="390"/>
    </location>
</feature>
<dbReference type="Proteomes" id="UP000799440">
    <property type="component" value="Unassembled WGS sequence"/>
</dbReference>
<comment type="similarity">
    <text evidence="5">Belongs to the SAT4 family.</text>
</comment>
<feature type="transmembrane region" description="Helical" evidence="7">
    <location>
        <begin position="155"/>
        <end position="182"/>
    </location>
</feature>
<keyword evidence="10" id="KW-1185">Reference proteome</keyword>
<proteinExistence type="inferred from homology"/>
<keyword evidence="2 7" id="KW-0812">Transmembrane</keyword>
<dbReference type="Pfam" id="PF20684">
    <property type="entry name" value="Fung_rhodopsin"/>
    <property type="match status" value="1"/>
</dbReference>
<evidence type="ECO:0000256" key="7">
    <source>
        <dbReference type="SAM" id="Phobius"/>
    </source>
</evidence>
<name>A0A6A6UWA7_9PLEO</name>
<evidence type="ECO:0000256" key="5">
    <source>
        <dbReference type="ARBA" id="ARBA00038359"/>
    </source>
</evidence>
<gene>
    <name evidence="9" type="ORF">M011DRAFT_414010</name>
</gene>
<reference evidence="9" key="1">
    <citation type="journal article" date="2020" name="Stud. Mycol.">
        <title>101 Dothideomycetes genomes: a test case for predicting lifestyles and emergence of pathogens.</title>
        <authorList>
            <person name="Haridas S."/>
            <person name="Albert R."/>
            <person name="Binder M."/>
            <person name="Bloem J."/>
            <person name="Labutti K."/>
            <person name="Salamov A."/>
            <person name="Andreopoulos B."/>
            <person name="Baker S."/>
            <person name="Barry K."/>
            <person name="Bills G."/>
            <person name="Bluhm B."/>
            <person name="Cannon C."/>
            <person name="Castanera R."/>
            <person name="Culley D."/>
            <person name="Daum C."/>
            <person name="Ezra D."/>
            <person name="Gonzalez J."/>
            <person name="Henrissat B."/>
            <person name="Kuo A."/>
            <person name="Liang C."/>
            <person name="Lipzen A."/>
            <person name="Lutzoni F."/>
            <person name="Magnuson J."/>
            <person name="Mondo S."/>
            <person name="Nolan M."/>
            <person name="Ohm R."/>
            <person name="Pangilinan J."/>
            <person name="Park H.-J."/>
            <person name="Ramirez L."/>
            <person name="Alfaro M."/>
            <person name="Sun H."/>
            <person name="Tritt A."/>
            <person name="Yoshinaga Y."/>
            <person name="Zwiers L.-H."/>
            <person name="Turgeon B."/>
            <person name="Goodwin S."/>
            <person name="Spatafora J."/>
            <person name="Crous P."/>
            <person name="Grigoriev I."/>
        </authorList>
    </citation>
    <scope>NUCLEOTIDE SEQUENCE</scope>
    <source>
        <strain evidence="9">CBS 119925</strain>
    </source>
</reference>
<sequence>MFLTTRQFLSGLNPSLIPAGLAPKGADPRIGGGPSLGVFTIVLESILISVAVVAVTMRTISAWIKRDNSSDGLTTSTGASLFALVLAIGQSAIVMSTHEYLRHQWNVSVAMLTTNYLKRTFAGNIITWPSIFLAKISILWLYLHIFQVKKSMRYAVYAGAVWAAFTYFPNVVVAGYWCSAHVGEPWGLNVGLRCSGLHPSRVLIATATMSIILDIYIFVLPIPVVLGLNLSRPMKFGIPLVFAAAFFAIIAAVLNLVYRVKLHVSDKNDLLWLSAQLFICNAVENYVSIIVGALPGCSAFFKTFIRNPAVPKSLSANSSASRSRKNRKEELSSQGTHDLELQDFILNPEMQHSFRAQDNMDRRSSEQLSTISAKGNEPMTRDHTTRRILL</sequence>
<evidence type="ECO:0000259" key="8">
    <source>
        <dbReference type="Pfam" id="PF20684"/>
    </source>
</evidence>
<dbReference type="GO" id="GO:0016020">
    <property type="term" value="C:membrane"/>
    <property type="evidence" value="ECO:0007669"/>
    <property type="project" value="UniProtKB-SubCell"/>
</dbReference>
<dbReference type="AlphaFoldDB" id="A0A6A6UWA7"/>
<evidence type="ECO:0000313" key="10">
    <source>
        <dbReference type="Proteomes" id="UP000799440"/>
    </source>
</evidence>
<feature type="compositionally biased region" description="Basic and acidic residues" evidence="6">
    <location>
        <begin position="379"/>
        <end position="390"/>
    </location>
</feature>
<feature type="transmembrane region" description="Helical" evidence="7">
    <location>
        <begin position="202"/>
        <end position="226"/>
    </location>
</feature>
<feature type="transmembrane region" description="Helical" evidence="7">
    <location>
        <begin position="78"/>
        <end position="101"/>
    </location>
</feature>